<dbReference type="SUPFAM" id="SSF101148">
    <property type="entry name" value="Plant invertase/pectin methylesterase inhibitor"/>
    <property type="match status" value="1"/>
</dbReference>
<keyword evidence="1 4" id="KW-0732">Signal</keyword>
<keyword evidence="2" id="KW-1015">Disulfide bond</keyword>
<dbReference type="SMART" id="SM00856">
    <property type="entry name" value="PMEI"/>
    <property type="match status" value="1"/>
</dbReference>
<feature type="signal peptide" evidence="4">
    <location>
        <begin position="1"/>
        <end position="24"/>
    </location>
</feature>
<sequence length="174" mass="18684">MKSLVSITTSSLVLLLALIDTISSLPIIDADDVIEQTCKRTQYYDLCASTLRSDPHSSGADVKGLALIMVRVVGTKAKETLIHINNLLNASPQNDYKKALYSCAAYYHFGIITTDVPVAIDALKAGDFKFAAKSANDAANEADFCEKSFKGTSPLTQMNKLVHDLSAVAAAIIK</sequence>
<accession>A0AA88AKY3</accession>
<dbReference type="GO" id="GO:0004857">
    <property type="term" value="F:enzyme inhibitor activity"/>
    <property type="evidence" value="ECO:0007669"/>
    <property type="project" value="InterPro"/>
</dbReference>
<evidence type="ECO:0000313" key="7">
    <source>
        <dbReference type="Proteomes" id="UP001187192"/>
    </source>
</evidence>
<protein>
    <recommendedName>
        <fullName evidence="5">Pectinesterase inhibitor domain-containing protein</fullName>
    </recommendedName>
</protein>
<evidence type="ECO:0000313" key="6">
    <source>
        <dbReference type="EMBL" id="GMN55082.1"/>
    </source>
</evidence>
<dbReference type="InterPro" id="IPR006501">
    <property type="entry name" value="Pectinesterase_inhib_dom"/>
</dbReference>
<dbReference type="CDD" id="cd15796">
    <property type="entry name" value="CIF_like"/>
    <property type="match status" value="1"/>
</dbReference>
<feature type="chain" id="PRO_5041739415" description="Pectinesterase inhibitor domain-containing protein" evidence="4">
    <location>
        <begin position="25"/>
        <end position="174"/>
    </location>
</feature>
<dbReference type="PANTHER" id="PTHR36710">
    <property type="entry name" value="PECTINESTERASE INHIBITOR-LIKE"/>
    <property type="match status" value="1"/>
</dbReference>
<gene>
    <name evidence="6" type="ORF">TIFTF001_024207</name>
</gene>
<comment type="similarity">
    <text evidence="3">Belongs to the PMEI family.</text>
</comment>
<evidence type="ECO:0000256" key="1">
    <source>
        <dbReference type="ARBA" id="ARBA00022729"/>
    </source>
</evidence>
<feature type="domain" description="Pectinesterase inhibitor" evidence="5">
    <location>
        <begin position="29"/>
        <end position="172"/>
    </location>
</feature>
<dbReference type="NCBIfam" id="TIGR01614">
    <property type="entry name" value="PME_inhib"/>
    <property type="match status" value="1"/>
</dbReference>
<name>A0AA88AKY3_FICCA</name>
<organism evidence="6 7">
    <name type="scientific">Ficus carica</name>
    <name type="common">Common fig</name>
    <dbReference type="NCBI Taxonomy" id="3494"/>
    <lineage>
        <taxon>Eukaryota</taxon>
        <taxon>Viridiplantae</taxon>
        <taxon>Streptophyta</taxon>
        <taxon>Embryophyta</taxon>
        <taxon>Tracheophyta</taxon>
        <taxon>Spermatophyta</taxon>
        <taxon>Magnoliopsida</taxon>
        <taxon>eudicotyledons</taxon>
        <taxon>Gunneridae</taxon>
        <taxon>Pentapetalae</taxon>
        <taxon>rosids</taxon>
        <taxon>fabids</taxon>
        <taxon>Rosales</taxon>
        <taxon>Moraceae</taxon>
        <taxon>Ficeae</taxon>
        <taxon>Ficus</taxon>
    </lineage>
</organism>
<evidence type="ECO:0000256" key="2">
    <source>
        <dbReference type="ARBA" id="ARBA00023157"/>
    </source>
</evidence>
<proteinExistence type="inferred from homology"/>
<dbReference type="FunFam" id="1.20.140.40:FF:000009">
    <property type="entry name" value="Invertase/pectin methylesterase inhibitor family protein"/>
    <property type="match status" value="1"/>
</dbReference>
<dbReference type="InterPro" id="IPR052421">
    <property type="entry name" value="PCW_Enzyme_Inhibitor"/>
</dbReference>
<dbReference type="Proteomes" id="UP001187192">
    <property type="component" value="Unassembled WGS sequence"/>
</dbReference>
<evidence type="ECO:0000259" key="5">
    <source>
        <dbReference type="SMART" id="SM00856"/>
    </source>
</evidence>
<dbReference type="InterPro" id="IPR034087">
    <property type="entry name" value="C/VIF1"/>
</dbReference>
<reference evidence="6" key="1">
    <citation type="submission" date="2023-07" db="EMBL/GenBank/DDBJ databases">
        <title>draft genome sequence of fig (Ficus carica).</title>
        <authorList>
            <person name="Takahashi T."/>
            <person name="Nishimura K."/>
        </authorList>
    </citation>
    <scope>NUCLEOTIDE SEQUENCE</scope>
</reference>
<comment type="caution">
    <text evidence="6">The sequence shown here is derived from an EMBL/GenBank/DDBJ whole genome shotgun (WGS) entry which is preliminary data.</text>
</comment>
<dbReference type="AlphaFoldDB" id="A0AA88AKY3"/>
<evidence type="ECO:0000256" key="3">
    <source>
        <dbReference type="ARBA" id="ARBA00038471"/>
    </source>
</evidence>
<dbReference type="Gramene" id="FCD_00029401-RA">
    <property type="protein sequence ID" value="FCD_00029401-RA:cds"/>
    <property type="gene ID" value="FCD_00029401"/>
</dbReference>
<dbReference type="Pfam" id="PF04043">
    <property type="entry name" value="PMEI"/>
    <property type="match status" value="1"/>
</dbReference>
<dbReference type="PANTHER" id="PTHR36710:SF13">
    <property type="entry name" value="PUTATIVE-RELATED"/>
    <property type="match status" value="1"/>
</dbReference>
<dbReference type="EMBL" id="BTGU01000055">
    <property type="protein sequence ID" value="GMN55082.1"/>
    <property type="molecule type" value="Genomic_DNA"/>
</dbReference>
<dbReference type="Gene3D" id="1.20.140.40">
    <property type="entry name" value="Invertase/pectin methylesterase inhibitor family protein"/>
    <property type="match status" value="1"/>
</dbReference>
<keyword evidence="7" id="KW-1185">Reference proteome</keyword>
<dbReference type="InterPro" id="IPR035513">
    <property type="entry name" value="Invertase/methylesterase_inhib"/>
</dbReference>
<evidence type="ECO:0000256" key="4">
    <source>
        <dbReference type="SAM" id="SignalP"/>
    </source>
</evidence>